<proteinExistence type="predicted"/>
<feature type="region of interest" description="Disordered" evidence="1">
    <location>
        <begin position="1"/>
        <end position="90"/>
    </location>
</feature>
<dbReference type="Proteomes" id="UP000265520">
    <property type="component" value="Unassembled WGS sequence"/>
</dbReference>
<feature type="non-terminal residue" evidence="2">
    <location>
        <position position="1"/>
    </location>
</feature>
<comment type="caution">
    <text evidence="2">The sequence shown here is derived from an EMBL/GenBank/DDBJ whole genome shotgun (WGS) entry which is preliminary data.</text>
</comment>
<protein>
    <submittedName>
        <fullName evidence="2">Uncharacterized protein</fullName>
    </submittedName>
</protein>
<evidence type="ECO:0000256" key="1">
    <source>
        <dbReference type="SAM" id="MobiDB-lite"/>
    </source>
</evidence>
<name>A0A392S716_9FABA</name>
<feature type="compositionally biased region" description="Acidic residues" evidence="1">
    <location>
        <begin position="71"/>
        <end position="80"/>
    </location>
</feature>
<dbReference type="AlphaFoldDB" id="A0A392S716"/>
<feature type="non-terminal residue" evidence="2">
    <location>
        <position position="111"/>
    </location>
</feature>
<reference evidence="2 3" key="1">
    <citation type="journal article" date="2018" name="Front. Plant Sci.">
        <title>Red Clover (Trifolium pratense) and Zigzag Clover (T. medium) - A Picture of Genomic Similarities and Differences.</title>
        <authorList>
            <person name="Dluhosova J."/>
            <person name="Istvanek J."/>
            <person name="Nedelnik J."/>
            <person name="Repkova J."/>
        </authorList>
    </citation>
    <scope>NUCLEOTIDE SEQUENCE [LARGE SCALE GENOMIC DNA]</scope>
    <source>
        <strain evidence="3">cv. 10/8</strain>
        <tissue evidence="2">Leaf</tissue>
    </source>
</reference>
<organism evidence="2 3">
    <name type="scientific">Trifolium medium</name>
    <dbReference type="NCBI Taxonomy" id="97028"/>
    <lineage>
        <taxon>Eukaryota</taxon>
        <taxon>Viridiplantae</taxon>
        <taxon>Streptophyta</taxon>
        <taxon>Embryophyta</taxon>
        <taxon>Tracheophyta</taxon>
        <taxon>Spermatophyta</taxon>
        <taxon>Magnoliopsida</taxon>
        <taxon>eudicotyledons</taxon>
        <taxon>Gunneridae</taxon>
        <taxon>Pentapetalae</taxon>
        <taxon>rosids</taxon>
        <taxon>fabids</taxon>
        <taxon>Fabales</taxon>
        <taxon>Fabaceae</taxon>
        <taxon>Papilionoideae</taxon>
        <taxon>50 kb inversion clade</taxon>
        <taxon>NPAAA clade</taxon>
        <taxon>Hologalegina</taxon>
        <taxon>IRL clade</taxon>
        <taxon>Trifolieae</taxon>
        <taxon>Trifolium</taxon>
    </lineage>
</organism>
<sequence>GYALGEDTYLFEEESDTEASQSENEAGPDDPDVRRNVDMLVDNFVDRPEEDDCIELEEKRNEQLTYKQDDSSSDEEGYEEETVHNVHIPGDAIVAPTTMCTVPPRGSEDRA</sequence>
<keyword evidence="3" id="KW-1185">Reference proteome</keyword>
<evidence type="ECO:0000313" key="3">
    <source>
        <dbReference type="Proteomes" id="UP000265520"/>
    </source>
</evidence>
<feature type="compositionally biased region" description="Basic and acidic residues" evidence="1">
    <location>
        <begin position="56"/>
        <end position="70"/>
    </location>
</feature>
<evidence type="ECO:0000313" key="2">
    <source>
        <dbReference type="EMBL" id="MCI43984.1"/>
    </source>
</evidence>
<dbReference type="EMBL" id="LXQA010324452">
    <property type="protein sequence ID" value="MCI43984.1"/>
    <property type="molecule type" value="Genomic_DNA"/>
</dbReference>
<accession>A0A392S716</accession>